<gene>
    <name evidence="2" type="ORF">AVDCRST_MAG37-972</name>
</gene>
<feature type="region of interest" description="Disordered" evidence="1">
    <location>
        <begin position="142"/>
        <end position="229"/>
    </location>
</feature>
<reference evidence="2" key="1">
    <citation type="submission" date="2020-02" db="EMBL/GenBank/DDBJ databases">
        <authorList>
            <person name="Meier V. D."/>
        </authorList>
    </citation>
    <scope>NUCLEOTIDE SEQUENCE</scope>
    <source>
        <strain evidence="2">AVDCRST_MAG37</strain>
    </source>
</reference>
<dbReference type="EMBL" id="CADCVD010000038">
    <property type="protein sequence ID" value="CAA9436022.1"/>
    <property type="molecule type" value="Genomic_DNA"/>
</dbReference>
<feature type="compositionally biased region" description="Polar residues" evidence="1">
    <location>
        <begin position="197"/>
        <end position="206"/>
    </location>
</feature>
<sequence>MILSSNSRFLLAAVAVVLAALALRMGWGLNGAEAFGLGIEARAQEDRTCADSVPVLEITGAGDTKSEEFEVTANSFRVVYELMGADASNSSLEIDVLGDGVSVSGTQTGEDVGENFVNGSSGIYTLNVTSSGNAEYLVKVEECDEQSSDERSSVRQSSEDQESSAAQARSNGSPDRSSNEPDDGQDRDQTRQGTTSGGDSQDNPTGQRRGAKDDALLEAGGPGDGPVPLITAGGCPAGYPILQGGACYRP</sequence>
<evidence type="ECO:0000256" key="1">
    <source>
        <dbReference type="SAM" id="MobiDB-lite"/>
    </source>
</evidence>
<protein>
    <submittedName>
        <fullName evidence="2">Uncharacterized protein</fullName>
    </submittedName>
</protein>
<accession>A0A6J4QF23</accession>
<dbReference type="AlphaFoldDB" id="A0A6J4QF23"/>
<organism evidence="2">
    <name type="scientific">uncultured Rubrobacteraceae bacterium</name>
    <dbReference type="NCBI Taxonomy" id="349277"/>
    <lineage>
        <taxon>Bacteria</taxon>
        <taxon>Bacillati</taxon>
        <taxon>Actinomycetota</taxon>
        <taxon>Rubrobacteria</taxon>
        <taxon>Rubrobacterales</taxon>
        <taxon>Rubrobacteraceae</taxon>
        <taxon>environmental samples</taxon>
    </lineage>
</organism>
<proteinExistence type="predicted"/>
<name>A0A6J4QF23_9ACTN</name>
<evidence type="ECO:0000313" key="2">
    <source>
        <dbReference type="EMBL" id="CAA9436022.1"/>
    </source>
</evidence>